<feature type="compositionally biased region" description="Pro residues" evidence="1">
    <location>
        <begin position="155"/>
        <end position="193"/>
    </location>
</feature>
<accession>A0A0G1N8K1</accession>
<organism evidence="2 3">
    <name type="scientific">Candidatus Woesebacteria bacterium GW2011_GWC2_45_9</name>
    <dbReference type="NCBI Taxonomy" id="1618589"/>
    <lineage>
        <taxon>Bacteria</taxon>
        <taxon>Candidatus Woeseibacteriota</taxon>
    </lineage>
</organism>
<feature type="region of interest" description="Disordered" evidence="1">
    <location>
        <begin position="151"/>
        <end position="193"/>
    </location>
</feature>
<name>A0A0G1N8K1_9BACT</name>
<dbReference type="PRINTS" id="PR01217">
    <property type="entry name" value="PRICHEXTENSN"/>
</dbReference>
<evidence type="ECO:0000313" key="3">
    <source>
        <dbReference type="Proteomes" id="UP000034922"/>
    </source>
</evidence>
<keyword evidence="2" id="KW-0430">Lectin</keyword>
<reference evidence="2 3" key="1">
    <citation type="journal article" date="2015" name="Nature">
        <title>rRNA introns, odd ribosomes, and small enigmatic genomes across a large radiation of phyla.</title>
        <authorList>
            <person name="Brown C.T."/>
            <person name="Hug L.A."/>
            <person name="Thomas B.C."/>
            <person name="Sharon I."/>
            <person name="Castelle C.J."/>
            <person name="Singh A."/>
            <person name="Wilkins M.J."/>
            <person name="Williams K.H."/>
            <person name="Banfield J.F."/>
        </authorList>
    </citation>
    <scope>NUCLEOTIDE SEQUENCE [LARGE SCALE GENOMIC DNA]</scope>
</reference>
<sequence>TCIAVTINGQPAGNACSGVPCKTPAPPPSPPACSSGYQCQGIANQNECVLNRNGTWQACSGASGGTGKGTCCVPSEPPPTQPPPKATPNICALSQRDPNSQGYCDRSAPNTPDCTDKTEGSSCTIRSQCGGGTGTCVVINQGGANAECQCQKGAAPPPPPKTPTPTPPPPTSTPQPTPPPPGSTPTPPPPPPTAQCLNIQAFDTSWNKLSSTDLSNLKPGDKVRFTVAGQASSGNFDKARFKINGVQRPEVTQKKPSSEEYYDEYTIPEGITTFSIGAQIHHTTLGWSN</sequence>
<protein>
    <submittedName>
        <fullName evidence="2">Chitin-binding lectin 1</fullName>
    </submittedName>
</protein>
<evidence type="ECO:0000313" key="2">
    <source>
        <dbReference type="EMBL" id="KKU16846.1"/>
    </source>
</evidence>
<evidence type="ECO:0000256" key="1">
    <source>
        <dbReference type="SAM" id="MobiDB-lite"/>
    </source>
</evidence>
<dbReference type="EMBL" id="LCLM01000023">
    <property type="protein sequence ID" value="KKU16846.1"/>
    <property type="molecule type" value="Genomic_DNA"/>
</dbReference>
<comment type="caution">
    <text evidence="2">The sequence shown here is derived from an EMBL/GenBank/DDBJ whole genome shotgun (WGS) entry which is preliminary data.</text>
</comment>
<proteinExistence type="predicted"/>
<gene>
    <name evidence="2" type="ORF">UX25_C0023G0001</name>
</gene>
<feature type="non-terminal residue" evidence="2">
    <location>
        <position position="1"/>
    </location>
</feature>
<dbReference type="STRING" id="1618589.UX25_C0023G0001"/>
<dbReference type="Proteomes" id="UP000034922">
    <property type="component" value="Unassembled WGS sequence"/>
</dbReference>
<dbReference type="GO" id="GO:0030246">
    <property type="term" value="F:carbohydrate binding"/>
    <property type="evidence" value="ECO:0007669"/>
    <property type="project" value="UniProtKB-KW"/>
</dbReference>
<dbReference type="AlphaFoldDB" id="A0A0G1N8K1"/>